<evidence type="ECO:0000313" key="3">
    <source>
        <dbReference type="EMBL" id="ACL55239.1"/>
    </source>
</evidence>
<dbReference type="KEGG" id="mno:Mnod_0194"/>
<accession>B8I9I6</accession>
<keyword evidence="2" id="KW-1133">Transmembrane helix</keyword>
<keyword evidence="2" id="KW-0812">Transmembrane</keyword>
<evidence type="ECO:0000256" key="2">
    <source>
        <dbReference type="SAM" id="Phobius"/>
    </source>
</evidence>
<evidence type="ECO:0000256" key="1">
    <source>
        <dbReference type="SAM" id="MobiDB-lite"/>
    </source>
</evidence>
<dbReference type="STRING" id="460265.Mnod_0194"/>
<dbReference type="eggNOG" id="ENOG50310IZ">
    <property type="taxonomic scope" value="Bacteria"/>
</dbReference>
<organism evidence="3 4">
    <name type="scientific">Methylobacterium nodulans (strain LMG 21967 / CNCM I-2342 / ORS 2060)</name>
    <dbReference type="NCBI Taxonomy" id="460265"/>
    <lineage>
        <taxon>Bacteria</taxon>
        <taxon>Pseudomonadati</taxon>
        <taxon>Pseudomonadota</taxon>
        <taxon>Alphaproteobacteria</taxon>
        <taxon>Hyphomicrobiales</taxon>
        <taxon>Methylobacteriaceae</taxon>
        <taxon>Methylobacterium</taxon>
    </lineage>
</organism>
<feature type="transmembrane region" description="Helical" evidence="2">
    <location>
        <begin position="51"/>
        <end position="74"/>
    </location>
</feature>
<keyword evidence="2" id="KW-0472">Membrane</keyword>
<keyword evidence="4" id="KW-1185">Reference proteome</keyword>
<evidence type="ECO:0000313" key="4">
    <source>
        <dbReference type="Proteomes" id="UP000008207"/>
    </source>
</evidence>
<sequence>MCDTGSLRVAQRRAALRPGASRRRGLALHRPRPPVWSRMSPTREGPRASDLVLAMLGVTLLGGLALMASIDLLGRGLAQH</sequence>
<feature type="region of interest" description="Disordered" evidence="1">
    <location>
        <begin position="12"/>
        <end position="45"/>
    </location>
</feature>
<name>B8I9I6_METNO</name>
<dbReference type="AlphaFoldDB" id="B8I9I6"/>
<dbReference type="HOGENOM" id="CLU_2585653_0_0_5"/>
<gene>
    <name evidence="3" type="ordered locus">Mnod_0194</name>
</gene>
<feature type="compositionally biased region" description="Basic residues" evidence="1">
    <location>
        <begin position="12"/>
        <end position="32"/>
    </location>
</feature>
<reference evidence="3 4" key="1">
    <citation type="submission" date="2009-01" db="EMBL/GenBank/DDBJ databases">
        <title>Complete sequence of chromosome of Methylobacterium nodulans ORS 2060.</title>
        <authorList>
            <consortium name="US DOE Joint Genome Institute"/>
            <person name="Lucas S."/>
            <person name="Copeland A."/>
            <person name="Lapidus A."/>
            <person name="Glavina del Rio T."/>
            <person name="Dalin E."/>
            <person name="Tice H."/>
            <person name="Bruce D."/>
            <person name="Goodwin L."/>
            <person name="Pitluck S."/>
            <person name="Sims D."/>
            <person name="Brettin T."/>
            <person name="Detter J.C."/>
            <person name="Han C."/>
            <person name="Larimer F."/>
            <person name="Land M."/>
            <person name="Hauser L."/>
            <person name="Kyrpides N."/>
            <person name="Ivanova N."/>
            <person name="Marx C.J."/>
            <person name="Richardson P."/>
        </authorList>
    </citation>
    <scope>NUCLEOTIDE SEQUENCE [LARGE SCALE GENOMIC DNA]</scope>
    <source>
        <strain evidence="4">LMG 21967 / CNCM I-2342 / ORS 2060</strain>
    </source>
</reference>
<protein>
    <submittedName>
        <fullName evidence="3">Uncharacterized protein</fullName>
    </submittedName>
</protein>
<dbReference type="Proteomes" id="UP000008207">
    <property type="component" value="Chromosome"/>
</dbReference>
<proteinExistence type="predicted"/>
<dbReference type="EMBL" id="CP001349">
    <property type="protein sequence ID" value="ACL55239.1"/>
    <property type="molecule type" value="Genomic_DNA"/>
</dbReference>